<comment type="similarity">
    <text evidence="1">Belongs to the TMA16 family.</text>
</comment>
<feature type="compositionally biased region" description="Basic and acidic residues" evidence="2">
    <location>
        <begin position="19"/>
        <end position="33"/>
    </location>
</feature>
<dbReference type="InterPro" id="IPR038356">
    <property type="entry name" value="Tma16_sf"/>
</dbReference>
<dbReference type="Proteomes" id="UP000559256">
    <property type="component" value="Unassembled WGS sequence"/>
</dbReference>
<evidence type="ECO:0000313" key="3">
    <source>
        <dbReference type="EMBL" id="KAF5351522.1"/>
    </source>
</evidence>
<evidence type="ECO:0000313" key="4">
    <source>
        <dbReference type="Proteomes" id="UP000559256"/>
    </source>
</evidence>
<gene>
    <name evidence="3" type="ORF">D9758_007238</name>
</gene>
<proteinExistence type="inferred from homology"/>
<dbReference type="InterPro" id="IPR021346">
    <property type="entry name" value="Tma16"/>
</dbReference>
<evidence type="ECO:0008006" key="5">
    <source>
        <dbReference type="Google" id="ProtNLM"/>
    </source>
</evidence>
<name>A0A8H5FWP9_9AGAR</name>
<protein>
    <recommendedName>
        <fullName evidence="5">Translation machinery-associated protein 16</fullName>
    </recommendedName>
</protein>
<evidence type="ECO:0000256" key="1">
    <source>
        <dbReference type="ARBA" id="ARBA00034127"/>
    </source>
</evidence>
<sequence>MAPSKTNKTASAATRTKKEKIFHPQSRKADQLARKSLRKDKLSAQSSDRKQKHNNLADFYGFFYHSLPSEGVLSLEDLHSLIANIWLKRFDEDLEAERASRRKGRPKSTREQKLEELQLRESEQYRTGLEVIDLTHPPTVALFRTWNQIEVAFIDLLRFIRINSTNPKNVVVSKAGKHITIVGEESESIEGKDVEMEMDPQSHVSSGVSTPSILKEPPSRFGSTIMTMDEQIS</sequence>
<dbReference type="GO" id="GO:0005634">
    <property type="term" value="C:nucleus"/>
    <property type="evidence" value="ECO:0007669"/>
    <property type="project" value="TreeGrafter"/>
</dbReference>
<feature type="compositionally biased region" description="Polar residues" evidence="2">
    <location>
        <begin position="1"/>
        <end position="14"/>
    </location>
</feature>
<dbReference type="Pfam" id="PF11176">
    <property type="entry name" value="Tma16"/>
    <property type="match status" value="1"/>
</dbReference>
<dbReference type="PANTHER" id="PTHR13349:SF2">
    <property type="entry name" value="TRANSLATION MACHINERY-ASSOCIATED PROTEIN 16"/>
    <property type="match status" value="1"/>
</dbReference>
<keyword evidence="4" id="KW-1185">Reference proteome</keyword>
<organism evidence="3 4">
    <name type="scientific">Tetrapyrgos nigripes</name>
    <dbReference type="NCBI Taxonomy" id="182062"/>
    <lineage>
        <taxon>Eukaryota</taxon>
        <taxon>Fungi</taxon>
        <taxon>Dikarya</taxon>
        <taxon>Basidiomycota</taxon>
        <taxon>Agaricomycotina</taxon>
        <taxon>Agaricomycetes</taxon>
        <taxon>Agaricomycetidae</taxon>
        <taxon>Agaricales</taxon>
        <taxon>Marasmiineae</taxon>
        <taxon>Marasmiaceae</taxon>
        <taxon>Tetrapyrgos</taxon>
    </lineage>
</organism>
<dbReference type="EMBL" id="JAACJM010000069">
    <property type="protein sequence ID" value="KAF5351522.1"/>
    <property type="molecule type" value="Genomic_DNA"/>
</dbReference>
<feature type="compositionally biased region" description="Polar residues" evidence="2">
    <location>
        <begin position="202"/>
        <end position="212"/>
    </location>
</feature>
<feature type="region of interest" description="Disordered" evidence="2">
    <location>
        <begin position="201"/>
        <end position="221"/>
    </location>
</feature>
<dbReference type="OrthoDB" id="270284at2759"/>
<dbReference type="AlphaFoldDB" id="A0A8H5FWP9"/>
<dbReference type="Gene3D" id="1.20.1440.170">
    <property type="entry name" value="Translation machinery-associated protein 16-like"/>
    <property type="match status" value="1"/>
</dbReference>
<feature type="region of interest" description="Disordered" evidence="2">
    <location>
        <begin position="1"/>
        <end position="50"/>
    </location>
</feature>
<evidence type="ECO:0000256" key="2">
    <source>
        <dbReference type="SAM" id="MobiDB-lite"/>
    </source>
</evidence>
<comment type="caution">
    <text evidence="3">The sequence shown here is derived from an EMBL/GenBank/DDBJ whole genome shotgun (WGS) entry which is preliminary data.</text>
</comment>
<accession>A0A8H5FWP9</accession>
<dbReference type="PANTHER" id="PTHR13349">
    <property type="entry name" value="TRANSLATION MACHINERY-ASSOCIATED PROTEIN 16"/>
    <property type="match status" value="1"/>
</dbReference>
<reference evidence="3 4" key="1">
    <citation type="journal article" date="2020" name="ISME J.">
        <title>Uncovering the hidden diversity of litter-decomposition mechanisms in mushroom-forming fungi.</title>
        <authorList>
            <person name="Floudas D."/>
            <person name="Bentzer J."/>
            <person name="Ahren D."/>
            <person name="Johansson T."/>
            <person name="Persson P."/>
            <person name="Tunlid A."/>
        </authorList>
    </citation>
    <scope>NUCLEOTIDE SEQUENCE [LARGE SCALE GENOMIC DNA]</scope>
    <source>
        <strain evidence="3 4">CBS 291.85</strain>
    </source>
</reference>